<dbReference type="InterPro" id="IPR004160">
    <property type="entry name" value="Transl_elong_EFTu/EF1A_C"/>
</dbReference>
<dbReference type="InterPro" id="IPR000795">
    <property type="entry name" value="T_Tr_GTP-bd_dom"/>
</dbReference>
<evidence type="ECO:0000256" key="9">
    <source>
        <dbReference type="ARBA" id="ARBA00023134"/>
    </source>
</evidence>
<comment type="similarity">
    <text evidence="1 11">Belongs to the TRAFAC class translation factor GTPase superfamily. Classic translation factor GTPase family. EF-Tu/EF-1A subfamily.</text>
</comment>
<dbReference type="OrthoDB" id="9804504at2"/>
<dbReference type="FunFam" id="2.40.30.10:FF:000046">
    <property type="entry name" value="Elongation factor Tu"/>
    <property type="match status" value="1"/>
</dbReference>
<dbReference type="SUPFAM" id="SSF50447">
    <property type="entry name" value="Translation proteins"/>
    <property type="match status" value="1"/>
</dbReference>
<dbReference type="STRING" id="224013.ACX27_27070"/>
<keyword evidence="9 11" id="KW-0342">GTP-binding</keyword>
<feature type="domain" description="Tr-type G" evidence="12">
    <location>
        <begin position="10"/>
        <end position="214"/>
    </location>
</feature>
<dbReference type="EMBL" id="CP012036">
    <property type="protein sequence ID" value="ALF55682.1"/>
    <property type="molecule type" value="Genomic_DNA"/>
</dbReference>
<dbReference type="InterPro" id="IPR027417">
    <property type="entry name" value="P-loop_NTPase"/>
</dbReference>
<dbReference type="KEGG" id="npz:ACX27_27070"/>
<dbReference type="InterPro" id="IPR050055">
    <property type="entry name" value="EF-Tu_GTPase"/>
</dbReference>
<dbReference type="GO" id="GO:0003746">
    <property type="term" value="F:translation elongation factor activity"/>
    <property type="evidence" value="ECO:0007669"/>
    <property type="project" value="UniProtKB-UniRule"/>
</dbReference>
<keyword evidence="6 11" id="KW-0378">Hydrolase</keyword>
<evidence type="ECO:0000256" key="2">
    <source>
        <dbReference type="ARBA" id="ARBA00011245"/>
    </source>
</evidence>
<dbReference type="InterPro" id="IPR009001">
    <property type="entry name" value="Transl_elong_EF1A/Init_IF2_C"/>
</dbReference>
<dbReference type="InterPro" id="IPR004541">
    <property type="entry name" value="Transl_elong_EFTu/EF1A_bac/org"/>
</dbReference>
<dbReference type="FunFam" id="3.40.50.300:FF:000003">
    <property type="entry name" value="Elongation factor Tu"/>
    <property type="match status" value="1"/>
</dbReference>
<evidence type="ECO:0000256" key="4">
    <source>
        <dbReference type="ARBA" id="ARBA00022741"/>
    </source>
</evidence>
<gene>
    <name evidence="11 13" type="primary">tuf</name>
    <name evidence="13" type="ORF">ACX27_27070</name>
</gene>
<evidence type="ECO:0000256" key="8">
    <source>
        <dbReference type="ARBA" id="ARBA00022917"/>
    </source>
</evidence>
<dbReference type="GO" id="GO:0005829">
    <property type="term" value="C:cytosol"/>
    <property type="evidence" value="ECO:0007669"/>
    <property type="project" value="TreeGrafter"/>
</dbReference>
<dbReference type="RefSeq" id="WP_062297078.1">
    <property type="nucleotide sequence ID" value="NZ_CP012036.1"/>
</dbReference>
<evidence type="ECO:0000313" key="14">
    <source>
        <dbReference type="Proteomes" id="UP000062645"/>
    </source>
</evidence>
<evidence type="ECO:0000256" key="1">
    <source>
        <dbReference type="ARBA" id="ARBA00007249"/>
    </source>
</evidence>
<dbReference type="NCBIfam" id="NF009373">
    <property type="entry name" value="PRK12736.1"/>
    <property type="match status" value="1"/>
</dbReference>
<reference evidence="13 14" key="2">
    <citation type="journal article" date="2016" name="Genome Announc.">
        <title>Draft Genome Sequence of the N2-Fixing Cyanobacterium Nostoc piscinale CENA21, Isolated from the Brazilian Amazon Floodplain.</title>
        <authorList>
            <person name="Leao T."/>
            <person name="Guimaraes P.I."/>
            <person name="de Melo A.G."/>
            <person name="Ramos R.T."/>
            <person name="Leao P.N."/>
            <person name="Silva A."/>
            <person name="Fiore M.F."/>
            <person name="Schneider M.P."/>
        </authorList>
    </citation>
    <scope>NUCLEOTIDE SEQUENCE [LARGE SCALE GENOMIC DNA]</scope>
    <source>
        <strain evidence="13 14">CENA21</strain>
    </source>
</reference>
<dbReference type="InterPro" id="IPR009000">
    <property type="entry name" value="Transl_B-barrel_sf"/>
</dbReference>
<dbReference type="CDD" id="cd03697">
    <property type="entry name" value="EFTU_II"/>
    <property type="match status" value="1"/>
</dbReference>
<feature type="binding site" evidence="11">
    <location>
        <position position="26"/>
    </location>
    <ligand>
        <name>Mg(2+)</name>
        <dbReference type="ChEBI" id="CHEBI:18420"/>
    </ligand>
</feature>
<evidence type="ECO:0000256" key="11">
    <source>
        <dbReference type="HAMAP-Rule" id="MF_00118"/>
    </source>
</evidence>
<reference evidence="14" key="1">
    <citation type="submission" date="2015-07" db="EMBL/GenBank/DDBJ databases">
        <title>Genome Of Nitrogen-Fixing Cyanobacterium Nostoc piscinale CENA21 From Solimoes/Amazon River Floodplain Sediments And Comparative Genomics To Uncover Biosynthetic Natural Products Potential.</title>
        <authorList>
            <person name="Leao T.F."/>
            <person name="Leao P.N."/>
            <person name="Guimaraes P.I."/>
            <person name="de Melo A.G.C."/>
            <person name="Ramos R.T.J."/>
            <person name="Silva A."/>
            <person name="Fiore M.F."/>
            <person name="Schneider M.P.C."/>
        </authorList>
    </citation>
    <scope>NUCLEOTIDE SEQUENCE [LARGE SCALE GENOMIC DNA]</scope>
    <source>
        <strain evidence="14">CENA21</strain>
    </source>
</reference>
<sequence length="409" mass="44872">MARAKFERNKPHVNIGTVGHVDHGKTTLTAAITMTLAALGKAEAKAYDQIDNAPEEKARGITINTAHVEYETDKRHYAHVDCPGHADYVKNMITGAAQMDGAILVVAATDGPMPQTREHILLARQVGVPKLVVFLNKEDMVDDEELLELVELEVRELLSSYEFDGDNIPVIRGSGLKALEKMTSAPKTQRGEDPWVDKIYELMDAVDSYIPDPERDIDKPFLMAVEDVFTITGRGTVATGRIERGKVKVNDTVELVGLRDTRTTTVTGIEMFKKSLDEGLAGDNAGVLLRGLKKEDVERGMVIAKPGSITPHTQFEGEVYVLTDKEGGRKTPFFAGYRPQFYVRTTDVTGTIKAFTSDDGKDVEMVMPGDRIKVTVELINAIAIEQGMRFAIREGGRTIGAGVVSKIVK</sequence>
<dbReference type="GO" id="GO:0000287">
    <property type="term" value="F:magnesium ion binding"/>
    <property type="evidence" value="ECO:0007669"/>
    <property type="project" value="UniProtKB-UniRule"/>
</dbReference>
<evidence type="ECO:0000256" key="6">
    <source>
        <dbReference type="ARBA" id="ARBA00022801"/>
    </source>
</evidence>
<comment type="subcellular location">
    <subcellularLocation>
        <location evidence="11">Cytoplasm</location>
    </subcellularLocation>
</comment>
<dbReference type="InterPro" id="IPR004161">
    <property type="entry name" value="EFTu-like_2"/>
</dbReference>
<evidence type="ECO:0000313" key="13">
    <source>
        <dbReference type="EMBL" id="ALF55682.1"/>
    </source>
</evidence>
<keyword evidence="14" id="KW-1185">Reference proteome</keyword>
<evidence type="ECO:0000256" key="5">
    <source>
        <dbReference type="ARBA" id="ARBA00022768"/>
    </source>
</evidence>
<dbReference type="PANTHER" id="PTHR43721:SF22">
    <property type="entry name" value="ELONGATION FACTOR TU, MITOCHONDRIAL"/>
    <property type="match status" value="1"/>
</dbReference>
<dbReference type="Proteomes" id="UP000062645">
    <property type="component" value="Chromosome"/>
</dbReference>
<keyword evidence="7 11" id="KW-0460">Magnesium</keyword>
<dbReference type="Pfam" id="PF00009">
    <property type="entry name" value="GTP_EFTU"/>
    <property type="match status" value="1"/>
</dbReference>
<comment type="subunit">
    <text evidence="2 11">Monomer.</text>
</comment>
<evidence type="ECO:0000256" key="10">
    <source>
        <dbReference type="ARBA" id="ARBA00029554"/>
    </source>
</evidence>
<keyword evidence="3 11" id="KW-0963">Cytoplasm</keyword>
<keyword evidence="11" id="KW-0479">Metal-binding</keyword>
<keyword evidence="4 11" id="KW-0547">Nucleotide-binding</keyword>
<keyword evidence="8 11" id="KW-0648">Protein biosynthesis</keyword>
<dbReference type="Gene3D" id="3.40.50.300">
    <property type="entry name" value="P-loop containing nucleotide triphosphate hydrolases"/>
    <property type="match status" value="1"/>
</dbReference>
<dbReference type="Pfam" id="PF03144">
    <property type="entry name" value="GTP_EFTU_D2"/>
    <property type="match status" value="1"/>
</dbReference>
<evidence type="ECO:0000256" key="3">
    <source>
        <dbReference type="ARBA" id="ARBA00022490"/>
    </source>
</evidence>
<dbReference type="AlphaFoldDB" id="A0A0M4T5T0"/>
<name>A0A0M4T5T0_9NOSO</name>
<dbReference type="SUPFAM" id="SSF50465">
    <property type="entry name" value="EF-Tu/eEF-1alpha/eIF2-gamma C-terminal domain"/>
    <property type="match status" value="1"/>
</dbReference>
<dbReference type="EC" id="3.6.5.3" evidence="11"/>
<protein>
    <recommendedName>
        <fullName evidence="10 11">Elongation factor Tu</fullName>
        <shortName evidence="11">EF-Tu</shortName>
        <ecNumber evidence="11">3.6.5.3</ecNumber>
    </recommendedName>
</protein>
<dbReference type="SUPFAM" id="SSF52540">
    <property type="entry name" value="P-loop containing nucleoside triphosphate hydrolases"/>
    <property type="match status" value="1"/>
</dbReference>
<keyword evidence="5 11" id="KW-0251">Elongation factor</keyword>
<dbReference type="CDD" id="cd01884">
    <property type="entry name" value="EF_Tu"/>
    <property type="match status" value="1"/>
</dbReference>
<dbReference type="HAMAP" id="MF_00118_B">
    <property type="entry name" value="EF_Tu_B"/>
    <property type="match status" value="1"/>
</dbReference>
<evidence type="ECO:0000256" key="7">
    <source>
        <dbReference type="ARBA" id="ARBA00022842"/>
    </source>
</evidence>
<feature type="binding site" evidence="11">
    <location>
        <begin position="19"/>
        <end position="26"/>
    </location>
    <ligand>
        <name>GTP</name>
        <dbReference type="ChEBI" id="CHEBI:37565"/>
    </ligand>
</feature>
<dbReference type="NCBIfam" id="NF009372">
    <property type="entry name" value="PRK12735.1"/>
    <property type="match status" value="1"/>
</dbReference>
<dbReference type="GO" id="GO:0003924">
    <property type="term" value="F:GTPase activity"/>
    <property type="evidence" value="ECO:0007669"/>
    <property type="project" value="UniProtKB-UniRule"/>
</dbReference>
<accession>A0A0M4T5T0</accession>
<evidence type="ECO:0000259" key="12">
    <source>
        <dbReference type="PROSITE" id="PS51722"/>
    </source>
</evidence>
<dbReference type="CDD" id="cd03707">
    <property type="entry name" value="EFTU_III"/>
    <property type="match status" value="1"/>
</dbReference>
<dbReference type="PRINTS" id="PR00315">
    <property type="entry name" value="ELONGATNFCT"/>
</dbReference>
<dbReference type="NCBIfam" id="NF000766">
    <property type="entry name" value="PRK00049.1"/>
    <property type="match status" value="1"/>
</dbReference>
<dbReference type="InterPro" id="IPR041709">
    <property type="entry name" value="EF-Tu_GTP-bd"/>
</dbReference>
<dbReference type="NCBIfam" id="TIGR00485">
    <property type="entry name" value="EF-Tu"/>
    <property type="match status" value="1"/>
</dbReference>
<dbReference type="Pfam" id="PF03143">
    <property type="entry name" value="GTP_EFTU_D3"/>
    <property type="match status" value="1"/>
</dbReference>
<dbReference type="InterPro" id="IPR031157">
    <property type="entry name" value="G_TR_CS"/>
</dbReference>
<dbReference type="FunFam" id="2.40.30.10:FF:000001">
    <property type="entry name" value="Elongation factor Tu"/>
    <property type="match status" value="1"/>
</dbReference>
<dbReference type="Gene3D" id="2.40.30.10">
    <property type="entry name" value="Translation factors"/>
    <property type="match status" value="2"/>
</dbReference>
<comment type="function">
    <text evidence="11">GTP hydrolase that promotes the GTP-dependent binding of aminoacyl-tRNA to the A-site of ribosomes during protein biosynthesis.</text>
</comment>
<dbReference type="NCBIfam" id="TIGR00231">
    <property type="entry name" value="small_GTP"/>
    <property type="match status" value="1"/>
</dbReference>
<dbReference type="InterPro" id="IPR005225">
    <property type="entry name" value="Small_GTP-bd"/>
</dbReference>
<dbReference type="PROSITE" id="PS00301">
    <property type="entry name" value="G_TR_1"/>
    <property type="match status" value="1"/>
</dbReference>
<dbReference type="InterPro" id="IPR033720">
    <property type="entry name" value="EFTU_2"/>
</dbReference>
<feature type="binding site" evidence="11">
    <location>
        <begin position="81"/>
        <end position="85"/>
    </location>
    <ligand>
        <name>GTP</name>
        <dbReference type="ChEBI" id="CHEBI:37565"/>
    </ligand>
</feature>
<organism evidence="13 14">
    <name type="scientific">Nostoc piscinale CENA21</name>
    <dbReference type="NCBI Taxonomy" id="224013"/>
    <lineage>
        <taxon>Bacteria</taxon>
        <taxon>Bacillati</taxon>
        <taxon>Cyanobacteriota</taxon>
        <taxon>Cyanophyceae</taxon>
        <taxon>Nostocales</taxon>
        <taxon>Nostocaceae</taxon>
        <taxon>Nostoc</taxon>
    </lineage>
</organism>
<dbReference type="PROSITE" id="PS51722">
    <property type="entry name" value="G_TR_2"/>
    <property type="match status" value="1"/>
</dbReference>
<dbReference type="PANTHER" id="PTHR43721">
    <property type="entry name" value="ELONGATION FACTOR TU-RELATED"/>
    <property type="match status" value="1"/>
</dbReference>
<proteinExistence type="inferred from homology"/>
<dbReference type="GO" id="GO:0005525">
    <property type="term" value="F:GTP binding"/>
    <property type="evidence" value="ECO:0007669"/>
    <property type="project" value="UniProtKB-UniRule"/>
</dbReference>
<dbReference type="PATRIC" id="fig|224013.5.peg.6477"/>
<feature type="binding site" evidence="11">
    <location>
        <begin position="136"/>
        <end position="139"/>
    </location>
    <ligand>
        <name>GTP</name>
        <dbReference type="ChEBI" id="CHEBI:37565"/>
    </ligand>
</feature>
<comment type="catalytic activity">
    <reaction evidence="11">
        <text>GTP + H2O = GDP + phosphate + H(+)</text>
        <dbReference type="Rhea" id="RHEA:19669"/>
        <dbReference type="ChEBI" id="CHEBI:15377"/>
        <dbReference type="ChEBI" id="CHEBI:15378"/>
        <dbReference type="ChEBI" id="CHEBI:37565"/>
        <dbReference type="ChEBI" id="CHEBI:43474"/>
        <dbReference type="ChEBI" id="CHEBI:58189"/>
        <dbReference type="EC" id="3.6.5.3"/>
    </reaction>
</comment>